<dbReference type="InterPro" id="IPR012337">
    <property type="entry name" value="RNaseH-like_sf"/>
</dbReference>
<accession>A0A5S6R4X2</accession>
<dbReference type="InterPro" id="IPR041588">
    <property type="entry name" value="Integrase_H2C2"/>
</dbReference>
<feature type="domain" description="Reverse transcriptase/retrotransposon-derived protein RNase H-like" evidence="1">
    <location>
        <begin position="39"/>
        <end position="80"/>
    </location>
</feature>
<keyword evidence="3" id="KW-1185">Reference proteome</keyword>
<evidence type="ECO:0000259" key="1">
    <source>
        <dbReference type="Pfam" id="PF17919"/>
    </source>
</evidence>
<dbReference type="GO" id="GO:0003676">
    <property type="term" value="F:nucleic acid binding"/>
    <property type="evidence" value="ECO:0007669"/>
    <property type="project" value="InterPro"/>
</dbReference>
<dbReference type="Pfam" id="PF17919">
    <property type="entry name" value="RT_RNaseH_2"/>
    <property type="match status" value="1"/>
</dbReference>
<dbReference type="Gene3D" id="3.30.420.10">
    <property type="entry name" value="Ribonuclease H-like superfamily/Ribonuclease H"/>
    <property type="match status" value="1"/>
</dbReference>
<evidence type="ECO:0000313" key="3">
    <source>
        <dbReference type="Proteomes" id="UP000046395"/>
    </source>
</evidence>
<dbReference type="PANTHER" id="PTHR38681">
    <property type="entry name" value="RETROVIRUS-RELATED POL POLYPROTEIN FROM TRANSPOSON 412-LIKE PROTEIN-RELATED"/>
    <property type="match status" value="1"/>
</dbReference>
<dbReference type="STRING" id="70415.A0A5S6R4X2"/>
<dbReference type="Gene3D" id="1.10.340.70">
    <property type="match status" value="1"/>
</dbReference>
<dbReference type="InterPro" id="IPR041577">
    <property type="entry name" value="RT_RNaseH_2"/>
</dbReference>
<protein>
    <submittedName>
        <fullName evidence="4">Integrase catalytic domain-containing protein</fullName>
    </submittedName>
</protein>
<dbReference type="Gene3D" id="3.10.20.370">
    <property type="match status" value="1"/>
</dbReference>
<dbReference type="SUPFAM" id="SSF56672">
    <property type="entry name" value="DNA/RNA polymerases"/>
    <property type="match status" value="1"/>
</dbReference>
<dbReference type="GO" id="GO:0006259">
    <property type="term" value="P:DNA metabolic process"/>
    <property type="evidence" value="ECO:0007669"/>
    <property type="project" value="UniProtKB-ARBA"/>
</dbReference>
<dbReference type="Pfam" id="PF17921">
    <property type="entry name" value="Integrase_H2C2"/>
    <property type="match status" value="1"/>
</dbReference>
<reference evidence="4" key="1">
    <citation type="submission" date="2019-12" db="UniProtKB">
        <authorList>
            <consortium name="WormBaseParasite"/>
        </authorList>
    </citation>
    <scope>IDENTIFICATION</scope>
</reference>
<proteinExistence type="predicted"/>
<evidence type="ECO:0000313" key="4">
    <source>
        <dbReference type="WBParaSite" id="TMUE_3000014247.1"/>
    </source>
</evidence>
<dbReference type="WBParaSite" id="TMUE_3000014247.1">
    <property type="protein sequence ID" value="TMUE_3000014247.1"/>
    <property type="gene ID" value="WBGene00302162"/>
</dbReference>
<feature type="domain" description="Integrase zinc-binding" evidence="2">
    <location>
        <begin position="107"/>
        <end position="147"/>
    </location>
</feature>
<dbReference type="SUPFAM" id="SSF53098">
    <property type="entry name" value="Ribonuclease H-like"/>
    <property type="match status" value="1"/>
</dbReference>
<dbReference type="AlphaFoldDB" id="A0A5S6R4X2"/>
<organism evidence="3 4">
    <name type="scientific">Trichuris muris</name>
    <name type="common">Mouse whipworm</name>
    <dbReference type="NCBI Taxonomy" id="70415"/>
    <lineage>
        <taxon>Eukaryota</taxon>
        <taxon>Metazoa</taxon>
        <taxon>Ecdysozoa</taxon>
        <taxon>Nematoda</taxon>
        <taxon>Enoplea</taxon>
        <taxon>Dorylaimia</taxon>
        <taxon>Trichinellida</taxon>
        <taxon>Trichuridae</taxon>
        <taxon>Trichuris</taxon>
    </lineage>
</organism>
<dbReference type="Proteomes" id="UP000046395">
    <property type="component" value="Unassembled WGS sequence"/>
</dbReference>
<dbReference type="PANTHER" id="PTHR38681:SF1">
    <property type="entry name" value="RETROVIRUS-RELATED POL POLYPROTEIN FROM TRANSPOSON 412-LIKE PROTEIN"/>
    <property type="match status" value="1"/>
</dbReference>
<dbReference type="InterPro" id="IPR036397">
    <property type="entry name" value="RNaseH_sf"/>
</dbReference>
<name>A0A5S6R4X2_TRIMR</name>
<dbReference type="InterPro" id="IPR043502">
    <property type="entry name" value="DNA/RNA_pol_sf"/>
</dbReference>
<evidence type="ECO:0000259" key="2">
    <source>
        <dbReference type="Pfam" id="PF17921"/>
    </source>
</evidence>
<sequence>MPTIAEILIPLEDMISSQADKKQLHWSDYALQAFSDAKQIDASDTSAGAVLRQELNGQRQPFAFFSKKLTSTERRYSTFALREVVLPGADVTVVCDVTRDHPRPYLPHVFRRPVFEALHSLAHSGIRATRRLVAERYVWPAMNRDVASTGQGFPISTGSFRTRARRYSRTVATEPWLFLPLDNAETVTRAFLANWVARFGVPAAITTDQGRQFTGELWRLLCQQLGMRLQPTSAHHPQANANRWLDSLPLVLLGIRSAVRQDMRHCSAELVYGCSLRLPGAYSAPFRVSPTSTRRSRHRAWYIPKRLKDATHVFVRSEAPSSTLHPVYDGSFPVLSKTPKTVTIAQRSKEITVAIDRIKPAFYSTPFPSTNNLNGTFKSKVDIVR</sequence>
<dbReference type="GO" id="GO:0042575">
    <property type="term" value="C:DNA polymerase complex"/>
    <property type="evidence" value="ECO:0007669"/>
    <property type="project" value="UniProtKB-ARBA"/>
</dbReference>